<protein>
    <submittedName>
        <fullName evidence="10">Fungal-specific transcription factor domain-containing protein</fullName>
    </submittedName>
</protein>
<keyword evidence="5" id="KW-0238">DNA-binding</keyword>
<evidence type="ECO:0000256" key="1">
    <source>
        <dbReference type="ARBA" id="ARBA00004123"/>
    </source>
</evidence>
<dbReference type="PANTHER" id="PTHR31313:SF86">
    <property type="entry name" value="ZN(2)-C6 FUNGAL-TYPE DOMAIN-CONTAINING PROTEIN"/>
    <property type="match status" value="1"/>
</dbReference>
<evidence type="ECO:0000256" key="3">
    <source>
        <dbReference type="ARBA" id="ARBA00022833"/>
    </source>
</evidence>
<keyword evidence="7" id="KW-0539">Nucleus</keyword>
<dbReference type="Pfam" id="PF04082">
    <property type="entry name" value="Fungal_trans"/>
    <property type="match status" value="1"/>
</dbReference>
<dbReference type="Proteomes" id="UP001610446">
    <property type="component" value="Unassembled WGS sequence"/>
</dbReference>
<sequence length="707" mass="79655">MRPLRPIPPRRQARSQAGAVCSTCKRCRLKKVKCDGQRPKCGVCCLKNQPCEYPPDGRKTAVRAKKEDVELLQKEIQELRQEARGTSSAEAVIEGNHHSVHVGFVLSNHPGSRLDYTLSGQRSDAPPWDSQKHSKISEIQAYGATSLLHRYIGSSSAGTESREVEHDASRNHIRDQLISFSAISRQKENMLYYTPSIAANIDFDGVPMDTAMHLLDLHWNRLHLMYLLSYRPAFMDSLLNNGPYVNKLLMNAIYIQSCLYSDRTSLHPDTDNARSSGMAFYDRFKSLLADYIDKPTMPTVVALLLCGACLVQYGKQSAGWVFCGMAYRMIFDLGYHLEDQKPSHGEGDVRLSPVEQEMRRRVYWGAYATDKFQSLYLGQNPALTLFQGNVPREFYDSFEELEEWRPYIDLSVHHLSNIDASVYPGRPSFALSTFECLLQLSVITESVIGAFYSTASRVPQLHSLLETRKQITMELNEWRARVPSHLAFDPDTDDTPPPPHQMTLFTTYWTLVILTEQQFTTQSRFGHNIHESVQTEAQNKCVDAAFRIRALAGAYRRAFTLRRAQFGISYAMYSAVLILLQHRAAAASRSQDRDAYTEACRFFWAALLEYQRGCGSGLKKPMALLKSLVLRVEELAPFITDETSEGAITWSSLHGQFGTADIGTEAAPGMITLGEDQSRANDEGSQYPFLVDDTIFGFFTDGAVDLS</sequence>
<comment type="subcellular location">
    <subcellularLocation>
        <location evidence="1">Nucleus</location>
    </subcellularLocation>
</comment>
<evidence type="ECO:0000256" key="6">
    <source>
        <dbReference type="ARBA" id="ARBA00023163"/>
    </source>
</evidence>
<keyword evidence="6" id="KW-0804">Transcription</keyword>
<evidence type="ECO:0000256" key="7">
    <source>
        <dbReference type="ARBA" id="ARBA00023242"/>
    </source>
</evidence>
<keyword evidence="4" id="KW-0805">Transcription regulation</keyword>
<evidence type="ECO:0000256" key="8">
    <source>
        <dbReference type="SAM" id="Coils"/>
    </source>
</evidence>
<keyword evidence="3" id="KW-0862">Zinc</keyword>
<keyword evidence="11" id="KW-1185">Reference proteome</keyword>
<accession>A0ABR4ID58</accession>
<evidence type="ECO:0000256" key="4">
    <source>
        <dbReference type="ARBA" id="ARBA00023015"/>
    </source>
</evidence>
<dbReference type="SUPFAM" id="SSF57701">
    <property type="entry name" value="Zn2/Cys6 DNA-binding domain"/>
    <property type="match status" value="1"/>
</dbReference>
<organism evidence="10 11">
    <name type="scientific">Aspergillus pseudoustus</name>
    <dbReference type="NCBI Taxonomy" id="1810923"/>
    <lineage>
        <taxon>Eukaryota</taxon>
        <taxon>Fungi</taxon>
        <taxon>Dikarya</taxon>
        <taxon>Ascomycota</taxon>
        <taxon>Pezizomycotina</taxon>
        <taxon>Eurotiomycetes</taxon>
        <taxon>Eurotiomycetidae</taxon>
        <taxon>Eurotiales</taxon>
        <taxon>Aspergillaceae</taxon>
        <taxon>Aspergillus</taxon>
        <taxon>Aspergillus subgen. Nidulantes</taxon>
    </lineage>
</organism>
<feature type="coiled-coil region" evidence="8">
    <location>
        <begin position="62"/>
        <end position="89"/>
    </location>
</feature>
<name>A0ABR4ID58_9EURO</name>
<dbReference type="PROSITE" id="PS00463">
    <property type="entry name" value="ZN2_CY6_FUNGAL_1"/>
    <property type="match status" value="1"/>
</dbReference>
<evidence type="ECO:0000256" key="5">
    <source>
        <dbReference type="ARBA" id="ARBA00023125"/>
    </source>
</evidence>
<dbReference type="InterPro" id="IPR036864">
    <property type="entry name" value="Zn2-C6_fun-type_DNA-bd_sf"/>
</dbReference>
<dbReference type="SMART" id="SM00066">
    <property type="entry name" value="GAL4"/>
    <property type="match status" value="1"/>
</dbReference>
<feature type="domain" description="Zn(2)-C6 fungal-type" evidence="9">
    <location>
        <begin position="23"/>
        <end position="53"/>
    </location>
</feature>
<dbReference type="CDD" id="cd00067">
    <property type="entry name" value="GAL4"/>
    <property type="match status" value="1"/>
</dbReference>
<dbReference type="InterPro" id="IPR001138">
    <property type="entry name" value="Zn2Cys6_DnaBD"/>
</dbReference>
<keyword evidence="2" id="KW-0479">Metal-binding</keyword>
<evidence type="ECO:0000259" key="9">
    <source>
        <dbReference type="PROSITE" id="PS50048"/>
    </source>
</evidence>
<evidence type="ECO:0000313" key="11">
    <source>
        <dbReference type="Proteomes" id="UP001610446"/>
    </source>
</evidence>
<dbReference type="EMBL" id="JBFXLU010000479">
    <property type="protein sequence ID" value="KAL2825678.1"/>
    <property type="molecule type" value="Genomic_DNA"/>
</dbReference>
<dbReference type="InterPro" id="IPR051615">
    <property type="entry name" value="Transcr_Regulatory_Elem"/>
</dbReference>
<gene>
    <name evidence="10" type="ORF">BJY01DRAFT_262545</name>
</gene>
<dbReference type="Gene3D" id="4.10.240.10">
    <property type="entry name" value="Zn(2)-C6 fungal-type DNA-binding domain"/>
    <property type="match status" value="1"/>
</dbReference>
<dbReference type="PROSITE" id="PS50048">
    <property type="entry name" value="ZN2_CY6_FUNGAL_2"/>
    <property type="match status" value="1"/>
</dbReference>
<dbReference type="CDD" id="cd12148">
    <property type="entry name" value="fungal_TF_MHR"/>
    <property type="match status" value="1"/>
</dbReference>
<reference evidence="10 11" key="1">
    <citation type="submission" date="2024-07" db="EMBL/GenBank/DDBJ databases">
        <title>Section-level genome sequencing and comparative genomics of Aspergillus sections Usti and Cavernicolus.</title>
        <authorList>
            <consortium name="Lawrence Berkeley National Laboratory"/>
            <person name="Nybo J.L."/>
            <person name="Vesth T.C."/>
            <person name="Theobald S."/>
            <person name="Frisvad J.C."/>
            <person name="Larsen T.O."/>
            <person name="Kjaerboelling I."/>
            <person name="Rothschild-Mancinelli K."/>
            <person name="Lyhne E.K."/>
            <person name="Kogle M.E."/>
            <person name="Barry K."/>
            <person name="Clum A."/>
            <person name="Na H."/>
            <person name="Ledsgaard L."/>
            <person name="Lin J."/>
            <person name="Lipzen A."/>
            <person name="Kuo A."/>
            <person name="Riley R."/>
            <person name="Mondo S."/>
            <person name="Labutti K."/>
            <person name="Haridas S."/>
            <person name="Pangalinan J."/>
            <person name="Salamov A.A."/>
            <person name="Simmons B.A."/>
            <person name="Magnuson J.K."/>
            <person name="Chen J."/>
            <person name="Drula E."/>
            <person name="Henrissat B."/>
            <person name="Wiebenga A."/>
            <person name="Lubbers R.J."/>
            <person name="Gomes A.C."/>
            <person name="Makela M.R."/>
            <person name="Stajich J."/>
            <person name="Grigoriev I.V."/>
            <person name="Mortensen U.H."/>
            <person name="De Vries R.P."/>
            <person name="Baker S.E."/>
            <person name="Andersen M.R."/>
        </authorList>
    </citation>
    <scope>NUCLEOTIDE SEQUENCE [LARGE SCALE GENOMIC DNA]</scope>
    <source>
        <strain evidence="10 11">CBS 123904</strain>
    </source>
</reference>
<dbReference type="Pfam" id="PF00172">
    <property type="entry name" value="Zn_clus"/>
    <property type="match status" value="1"/>
</dbReference>
<evidence type="ECO:0000313" key="10">
    <source>
        <dbReference type="EMBL" id="KAL2825678.1"/>
    </source>
</evidence>
<keyword evidence="8" id="KW-0175">Coiled coil</keyword>
<evidence type="ECO:0000256" key="2">
    <source>
        <dbReference type="ARBA" id="ARBA00022723"/>
    </source>
</evidence>
<dbReference type="SMART" id="SM00906">
    <property type="entry name" value="Fungal_trans"/>
    <property type="match status" value="1"/>
</dbReference>
<comment type="caution">
    <text evidence="10">The sequence shown here is derived from an EMBL/GenBank/DDBJ whole genome shotgun (WGS) entry which is preliminary data.</text>
</comment>
<dbReference type="InterPro" id="IPR007219">
    <property type="entry name" value="XnlR_reg_dom"/>
</dbReference>
<dbReference type="PANTHER" id="PTHR31313">
    <property type="entry name" value="TY1 ENHANCER ACTIVATOR"/>
    <property type="match status" value="1"/>
</dbReference>
<proteinExistence type="predicted"/>